<dbReference type="OrthoDB" id="10681675at2759"/>
<dbReference type="AlphaFoldDB" id="A0A078AMD4"/>
<evidence type="ECO:0000256" key="1">
    <source>
        <dbReference type="SAM" id="MobiDB-lite"/>
    </source>
</evidence>
<feature type="region of interest" description="Disordered" evidence="1">
    <location>
        <begin position="1"/>
        <end position="26"/>
    </location>
</feature>
<reference evidence="2 3" key="1">
    <citation type="submission" date="2014-06" db="EMBL/GenBank/DDBJ databases">
        <authorList>
            <person name="Swart Estienne"/>
        </authorList>
    </citation>
    <scope>NUCLEOTIDE SEQUENCE [LARGE SCALE GENOMIC DNA]</scope>
    <source>
        <strain evidence="2 3">130c</strain>
    </source>
</reference>
<name>A0A078AMD4_STYLE</name>
<accession>A0A078AMD4</accession>
<evidence type="ECO:0000313" key="2">
    <source>
        <dbReference type="EMBL" id="CDW83066.1"/>
    </source>
</evidence>
<dbReference type="EMBL" id="CCKQ01011495">
    <property type="protein sequence ID" value="CDW83066.1"/>
    <property type="molecule type" value="Genomic_DNA"/>
</dbReference>
<evidence type="ECO:0000313" key="3">
    <source>
        <dbReference type="Proteomes" id="UP000039865"/>
    </source>
</evidence>
<organism evidence="2 3">
    <name type="scientific">Stylonychia lemnae</name>
    <name type="common">Ciliate</name>
    <dbReference type="NCBI Taxonomy" id="5949"/>
    <lineage>
        <taxon>Eukaryota</taxon>
        <taxon>Sar</taxon>
        <taxon>Alveolata</taxon>
        <taxon>Ciliophora</taxon>
        <taxon>Intramacronucleata</taxon>
        <taxon>Spirotrichea</taxon>
        <taxon>Stichotrichia</taxon>
        <taxon>Sporadotrichida</taxon>
        <taxon>Oxytrichidae</taxon>
        <taxon>Stylonychinae</taxon>
        <taxon>Stylonychia</taxon>
    </lineage>
</organism>
<gene>
    <name evidence="2" type="primary">Contig18322.g19459</name>
    <name evidence="2" type="ORF">STYLEM_12105</name>
</gene>
<feature type="region of interest" description="Disordered" evidence="1">
    <location>
        <begin position="42"/>
        <end position="63"/>
    </location>
</feature>
<keyword evidence="3" id="KW-1185">Reference proteome</keyword>
<sequence>MKSKSKDHHILASSSNQTSNLSSKDSPASIFKVESTNANNNTLYQSSSVREGLSRKPSHNNIKSQLLTNNSQARTLVQNAQNYNVSQTNMAQLPPIPNIKTQSKVLIMHSNLATKNACPNENVNNNNRGLTNSKSGSRFRDKFTASSQATVVDQNKEYINVSTSNKDYMRSASQSQIPSQNIASDKIKSLQNNLFNLLQTEDKDEYDLDSSSLPDLKQSSGTKYQRLIDDKLNKENKKDPLATINTHQTFSQASKFQQSQFNYENQLFGDFNYGNNYTPSKEQIKEIKAKMKRKKRIQFITGKIKEMQKKKTFMTAPDMYVEESEEEVEQPPPPEDLYQPKQDIFDEFNEMIKEVDEAHRVVTQGTDDLAELRKMIRKTKNNINTHITTVDQLKNQLTTINEKSKDVMINKGLNKDSNFGQAKSLRNVKSQKTIQTIDKTKSNGLRNQLQKSEAQLPKVKKLKQITTDDQKFNQGLEQMIFSASNDYDDAREARLQQRPNYESETKIEIMNTLLHINGSMKEFAEDIEERMHKAFRGKAGKKYGLTEAEIELRKIKAQSSGNSGGLGFGKVKDNAKEVEKMAKQYMSSKHGLLNDKFLRKNIA</sequence>
<dbReference type="Proteomes" id="UP000039865">
    <property type="component" value="Unassembled WGS sequence"/>
</dbReference>
<dbReference type="InParanoid" id="A0A078AMD4"/>
<feature type="compositionally biased region" description="Low complexity" evidence="1">
    <location>
        <begin position="118"/>
        <end position="133"/>
    </location>
</feature>
<proteinExistence type="predicted"/>
<feature type="compositionally biased region" description="Low complexity" evidence="1">
    <location>
        <begin position="13"/>
        <end position="26"/>
    </location>
</feature>
<feature type="region of interest" description="Disordered" evidence="1">
    <location>
        <begin position="118"/>
        <end position="139"/>
    </location>
</feature>
<protein>
    <submittedName>
        <fullName evidence="2">Uncharacterized protein</fullName>
    </submittedName>
</protein>